<proteinExistence type="predicted"/>
<evidence type="ECO:0000313" key="3">
    <source>
        <dbReference type="Proteomes" id="UP000296706"/>
    </source>
</evidence>
<evidence type="ECO:0000313" key="2">
    <source>
        <dbReference type="EMBL" id="QCC52417.1"/>
    </source>
</evidence>
<dbReference type="GeneID" id="39849147"/>
<sequence length="253" mass="26918">MVAITLVGAALLALVGLAVFALGARELWFATRIYRGEPTAIADVVNDPGPAELQGTAQSDEGTVESPFSGADCLLCEWEVQEAETTGEGGVHWKTLDQGLRGGPFRLTDETASCRIEPAGSVRHLDEHDVKVPAGTELPDRLRAFVASNPNVDSQEGAADATFAGINLGEEQRFVERRLDPGEDCYVYGYAHYDPAAGSRAGEVNVRVDGDGVRRFLVADSRERGVAWEQVKIGILPTVLGLVFVGAAIALAL</sequence>
<feature type="transmembrane region" description="Helical" evidence="1">
    <location>
        <begin position="233"/>
        <end position="252"/>
    </location>
</feature>
<evidence type="ECO:0000256" key="1">
    <source>
        <dbReference type="SAM" id="Phobius"/>
    </source>
</evidence>
<protein>
    <recommendedName>
        <fullName evidence="4">RING-type E3 ubiquitin transferase</fullName>
    </recommendedName>
</protein>
<keyword evidence="1" id="KW-0472">Membrane</keyword>
<evidence type="ECO:0008006" key="4">
    <source>
        <dbReference type="Google" id="ProtNLM"/>
    </source>
</evidence>
<keyword evidence="1" id="KW-0812">Transmembrane</keyword>
<dbReference type="STRING" id="1457250.GCA_000755225_01825"/>
<keyword evidence="3" id="KW-1185">Reference proteome</keyword>
<organism evidence="2 3">
    <name type="scientific">Halapricum salinum</name>
    <dbReference type="NCBI Taxonomy" id="1457250"/>
    <lineage>
        <taxon>Archaea</taxon>
        <taxon>Methanobacteriati</taxon>
        <taxon>Methanobacteriota</taxon>
        <taxon>Stenosarchaea group</taxon>
        <taxon>Halobacteria</taxon>
        <taxon>Halobacteriales</taxon>
        <taxon>Haloarculaceae</taxon>
        <taxon>Halapricum</taxon>
    </lineage>
</organism>
<dbReference type="Proteomes" id="UP000296706">
    <property type="component" value="Chromosome"/>
</dbReference>
<keyword evidence="1" id="KW-1133">Transmembrane helix</keyword>
<dbReference type="AlphaFoldDB" id="A0A4D6HI93"/>
<dbReference type="RefSeq" id="WP_049992741.1">
    <property type="nucleotide sequence ID" value="NZ_CP031310.1"/>
</dbReference>
<dbReference type="OrthoDB" id="170690at2157"/>
<name>A0A4D6HI93_9EURY</name>
<gene>
    <name evidence="2" type="ORF">DV733_14765</name>
</gene>
<dbReference type="KEGG" id="hsn:DV733_14765"/>
<accession>A0A4D6HI93</accession>
<reference evidence="2 3" key="1">
    <citation type="journal article" date="2019" name="Nat. Commun.">
        <title>A new type of DNA phosphorothioation-based antiviral system in archaea.</title>
        <authorList>
            <person name="Xiong L."/>
            <person name="Liu S."/>
            <person name="Chen S."/>
            <person name="Xiao Y."/>
            <person name="Zhu B."/>
            <person name="Gao Y."/>
            <person name="Zhang Y."/>
            <person name="Chen B."/>
            <person name="Luo J."/>
            <person name="Deng Z."/>
            <person name="Chen X."/>
            <person name="Wang L."/>
            <person name="Chen S."/>
        </authorList>
    </citation>
    <scope>NUCLEOTIDE SEQUENCE [LARGE SCALE GENOMIC DNA]</scope>
    <source>
        <strain evidence="2 3">CBA1105</strain>
    </source>
</reference>
<dbReference type="EMBL" id="CP031310">
    <property type="protein sequence ID" value="QCC52417.1"/>
    <property type="molecule type" value="Genomic_DNA"/>
</dbReference>